<name>A0A7X1KX61_9PSED</name>
<proteinExistence type="predicted"/>
<feature type="region of interest" description="Disordered" evidence="1">
    <location>
        <begin position="89"/>
        <end position="112"/>
    </location>
</feature>
<evidence type="ECO:0000256" key="1">
    <source>
        <dbReference type="SAM" id="MobiDB-lite"/>
    </source>
</evidence>
<accession>A0A7X1KX61</accession>
<keyword evidence="3" id="KW-1185">Reference proteome</keyword>
<protein>
    <submittedName>
        <fullName evidence="2">Uncharacterized protein</fullName>
    </submittedName>
</protein>
<evidence type="ECO:0000313" key="2">
    <source>
        <dbReference type="EMBL" id="MBC2689947.1"/>
    </source>
</evidence>
<organism evidence="2 3">
    <name type="scientific">Pseudomonas kielensis</name>
    <dbReference type="NCBI Taxonomy" id="2762577"/>
    <lineage>
        <taxon>Bacteria</taxon>
        <taxon>Pseudomonadati</taxon>
        <taxon>Pseudomonadota</taxon>
        <taxon>Gammaproteobacteria</taxon>
        <taxon>Pseudomonadales</taxon>
        <taxon>Pseudomonadaceae</taxon>
        <taxon>Pseudomonas</taxon>
    </lineage>
</organism>
<comment type="caution">
    <text evidence="2">The sequence shown here is derived from an EMBL/GenBank/DDBJ whole genome shotgun (WGS) entry which is preliminary data.</text>
</comment>
<gene>
    <name evidence="2" type="ORF">H7995_09070</name>
</gene>
<dbReference type="Proteomes" id="UP000526003">
    <property type="component" value="Unassembled WGS sequence"/>
</dbReference>
<dbReference type="RefSeq" id="WP_182343614.1">
    <property type="nucleotide sequence ID" value="NZ_CP090311.1"/>
</dbReference>
<evidence type="ECO:0000313" key="3">
    <source>
        <dbReference type="Proteomes" id="UP000526003"/>
    </source>
</evidence>
<dbReference type="EMBL" id="JACMYG010000007">
    <property type="protein sequence ID" value="MBC2689947.1"/>
    <property type="molecule type" value="Genomic_DNA"/>
</dbReference>
<dbReference type="AlphaFoldDB" id="A0A7X1KX61"/>
<sequence>MEASRCPTPNAARSYPGLTDVPASTAGPIAIRNLSSRILQQAIIAPTSTLDLSQDVFIDGSVILELIYLEIPVMANSLTAALHIQRPPGTEAGDDRTQAMTPKIQPHKPLNGTYRQPNKLPMYLDVVDYDVVGLTEQLGRHPIGSPRVRIGTDALETLGEIPGPSDQCGEWAMPLSRA</sequence>
<reference evidence="2 3" key="1">
    <citation type="submission" date="2020-08" db="EMBL/GenBank/DDBJ databases">
        <title>Pseudomonas sp. nov.</title>
        <authorList>
            <person name="Gieschler S."/>
            <person name="Fiedler G."/>
            <person name="Brinks E."/>
            <person name="Boehnlein C."/>
            <person name="Franz C.M.A.P."/>
            <person name="Kabisch J."/>
        </authorList>
    </citation>
    <scope>NUCLEOTIDE SEQUENCE [LARGE SCALE GENOMIC DNA]</scope>
    <source>
        <strain evidence="2 3">MBT-1</strain>
    </source>
</reference>